<proteinExistence type="predicted"/>
<accession>A0A0F9CRQ7</accession>
<organism evidence="1">
    <name type="scientific">marine sediment metagenome</name>
    <dbReference type="NCBI Taxonomy" id="412755"/>
    <lineage>
        <taxon>unclassified sequences</taxon>
        <taxon>metagenomes</taxon>
        <taxon>ecological metagenomes</taxon>
    </lineage>
</organism>
<sequence>MTNKLEVAEGTQDQTSDEELAYKITTTNWVSSPTSPTVVVYDHHSNADVTANVGALTASAAADVITLSVLKDLTKGHWYRVEVKWTVGSSIWECYFIVKCDL</sequence>
<comment type="caution">
    <text evidence="1">The sequence shown here is derived from an EMBL/GenBank/DDBJ whole genome shotgun (WGS) entry which is preliminary data.</text>
</comment>
<reference evidence="1" key="1">
    <citation type="journal article" date="2015" name="Nature">
        <title>Complex archaea that bridge the gap between prokaryotes and eukaryotes.</title>
        <authorList>
            <person name="Spang A."/>
            <person name="Saw J.H."/>
            <person name="Jorgensen S.L."/>
            <person name="Zaremba-Niedzwiedzka K."/>
            <person name="Martijn J."/>
            <person name="Lind A.E."/>
            <person name="van Eijk R."/>
            <person name="Schleper C."/>
            <person name="Guy L."/>
            <person name="Ettema T.J."/>
        </authorList>
    </citation>
    <scope>NUCLEOTIDE SEQUENCE</scope>
</reference>
<gene>
    <name evidence="1" type="ORF">LCGC14_2291370</name>
</gene>
<name>A0A0F9CRQ7_9ZZZZ</name>
<dbReference type="AlphaFoldDB" id="A0A0F9CRQ7"/>
<evidence type="ECO:0000313" key="1">
    <source>
        <dbReference type="EMBL" id="KKL51849.1"/>
    </source>
</evidence>
<protein>
    <submittedName>
        <fullName evidence="1">Uncharacterized protein</fullName>
    </submittedName>
</protein>
<dbReference type="EMBL" id="LAZR01032105">
    <property type="protein sequence ID" value="KKL51849.1"/>
    <property type="molecule type" value="Genomic_DNA"/>
</dbReference>